<accession>A0A7J7GSK7</accession>
<dbReference type="AlphaFoldDB" id="A0A7J7GSK7"/>
<evidence type="ECO:0000313" key="2">
    <source>
        <dbReference type="EMBL" id="KAF5943763.1"/>
    </source>
</evidence>
<evidence type="ECO:0000313" key="3">
    <source>
        <dbReference type="Proteomes" id="UP000593564"/>
    </source>
</evidence>
<protein>
    <recommendedName>
        <fullName evidence="1">CSN8/PSMD8/EIF3K domain-containing protein</fullName>
    </recommendedName>
</protein>
<gene>
    <name evidence="2" type="ORF">HYC85_017840</name>
</gene>
<dbReference type="InterPro" id="IPR033464">
    <property type="entry name" value="CSN8_PSD8_EIF3K"/>
</dbReference>
<reference evidence="2 3" key="2">
    <citation type="submission" date="2020-07" db="EMBL/GenBank/DDBJ databases">
        <title>Genome assembly of wild tea tree DASZ reveals pedigree and selection history of tea varieties.</title>
        <authorList>
            <person name="Zhang W."/>
        </authorList>
    </citation>
    <scope>NUCLEOTIDE SEQUENCE [LARGE SCALE GENOMIC DNA]</scope>
    <source>
        <strain evidence="3">cv. G240</strain>
        <tissue evidence="2">Leaf</tissue>
    </source>
</reference>
<evidence type="ECO:0000259" key="1">
    <source>
        <dbReference type="Pfam" id="PF10075"/>
    </source>
</evidence>
<reference evidence="3" key="1">
    <citation type="journal article" date="2020" name="Nat. Commun.">
        <title>Genome assembly of wild tea tree DASZ reveals pedigree and selection history of tea varieties.</title>
        <authorList>
            <person name="Zhang W."/>
            <person name="Zhang Y."/>
            <person name="Qiu H."/>
            <person name="Guo Y."/>
            <person name="Wan H."/>
            <person name="Zhang X."/>
            <person name="Scossa F."/>
            <person name="Alseekh S."/>
            <person name="Zhang Q."/>
            <person name="Wang P."/>
            <person name="Xu L."/>
            <person name="Schmidt M.H."/>
            <person name="Jia X."/>
            <person name="Li D."/>
            <person name="Zhu A."/>
            <person name="Guo F."/>
            <person name="Chen W."/>
            <person name="Ni D."/>
            <person name="Usadel B."/>
            <person name="Fernie A.R."/>
            <person name="Wen W."/>
        </authorList>
    </citation>
    <scope>NUCLEOTIDE SEQUENCE [LARGE SCALE GENOMIC DNA]</scope>
    <source>
        <strain evidence="3">cv. G240</strain>
    </source>
</reference>
<feature type="domain" description="CSN8/PSMD8/EIF3K" evidence="1">
    <location>
        <begin position="29"/>
        <end position="93"/>
    </location>
</feature>
<organism evidence="2 3">
    <name type="scientific">Camellia sinensis</name>
    <name type="common">Tea plant</name>
    <name type="synonym">Thea sinensis</name>
    <dbReference type="NCBI Taxonomy" id="4442"/>
    <lineage>
        <taxon>Eukaryota</taxon>
        <taxon>Viridiplantae</taxon>
        <taxon>Streptophyta</taxon>
        <taxon>Embryophyta</taxon>
        <taxon>Tracheophyta</taxon>
        <taxon>Spermatophyta</taxon>
        <taxon>Magnoliopsida</taxon>
        <taxon>eudicotyledons</taxon>
        <taxon>Gunneridae</taxon>
        <taxon>Pentapetalae</taxon>
        <taxon>asterids</taxon>
        <taxon>Ericales</taxon>
        <taxon>Theaceae</taxon>
        <taxon>Camellia</taxon>
    </lineage>
</organism>
<dbReference type="EMBL" id="JACBKZ010000008">
    <property type="protein sequence ID" value="KAF5943763.1"/>
    <property type="molecule type" value="Genomic_DNA"/>
</dbReference>
<sequence>MALLDSSCRPHLHQRHVRSLIWGFTVVLSSSAKFLWKLRASSVKETQPELVVVWKIGLRLWMQDHASVHEAIRGFNWSQETRDLVASFSEGIKGTAVVEERRSKNSNDFELQICFKENIEVLFDRFESQDLCAIMSTCVSRLEKYLFLLP</sequence>
<dbReference type="Pfam" id="PF10075">
    <property type="entry name" value="CSN8_PSD8_EIF3K"/>
    <property type="match status" value="1"/>
</dbReference>
<keyword evidence="3" id="KW-1185">Reference proteome</keyword>
<dbReference type="Proteomes" id="UP000593564">
    <property type="component" value="Unassembled WGS sequence"/>
</dbReference>
<comment type="caution">
    <text evidence="2">The sequence shown here is derived from an EMBL/GenBank/DDBJ whole genome shotgun (WGS) entry which is preliminary data.</text>
</comment>
<name>A0A7J7GSK7_CAMSI</name>
<proteinExistence type="predicted"/>